<dbReference type="SUPFAM" id="SSF48576">
    <property type="entry name" value="Terpenoid synthases"/>
    <property type="match status" value="1"/>
</dbReference>
<gene>
    <name evidence="1" type="ORF">A3770_13p68730</name>
</gene>
<keyword evidence="2" id="KW-1185">Reference proteome</keyword>
<dbReference type="Proteomes" id="UP000316726">
    <property type="component" value="Chromosome 13"/>
</dbReference>
<evidence type="ECO:0000313" key="2">
    <source>
        <dbReference type="Proteomes" id="UP000316726"/>
    </source>
</evidence>
<dbReference type="AlphaFoldDB" id="A0A5B8MXD3"/>
<organism evidence="1 2">
    <name type="scientific">Chloropicon primus</name>
    <dbReference type="NCBI Taxonomy" id="1764295"/>
    <lineage>
        <taxon>Eukaryota</taxon>
        <taxon>Viridiplantae</taxon>
        <taxon>Chlorophyta</taxon>
        <taxon>Chloropicophyceae</taxon>
        <taxon>Chloropicales</taxon>
        <taxon>Chloropicaceae</taxon>
        <taxon>Chloropicon</taxon>
    </lineage>
</organism>
<proteinExistence type="predicted"/>
<dbReference type="Pfam" id="PF00494">
    <property type="entry name" value="SQS_PSY"/>
    <property type="match status" value="1"/>
</dbReference>
<dbReference type="OrthoDB" id="10252354at2759"/>
<reference evidence="1 2" key="1">
    <citation type="submission" date="2018-07" db="EMBL/GenBank/DDBJ databases">
        <title>The complete nuclear genome of the prasinophyte Chloropicon primus (CCMP1205).</title>
        <authorList>
            <person name="Pombert J.-F."/>
            <person name="Otis C."/>
            <person name="Turmel M."/>
            <person name="Lemieux C."/>
        </authorList>
    </citation>
    <scope>NUCLEOTIDE SEQUENCE [LARGE SCALE GENOMIC DNA]</scope>
    <source>
        <strain evidence="1 2">CCMP1205</strain>
    </source>
</reference>
<dbReference type="EMBL" id="CP031046">
    <property type="protein sequence ID" value="QDZ24355.1"/>
    <property type="molecule type" value="Genomic_DNA"/>
</dbReference>
<name>A0A5B8MXD3_9CHLO</name>
<evidence type="ECO:0008006" key="3">
    <source>
        <dbReference type="Google" id="ProtNLM"/>
    </source>
</evidence>
<dbReference type="STRING" id="1764295.A0A5B8MXD3"/>
<dbReference type="InterPro" id="IPR008949">
    <property type="entry name" value="Isoprenoid_synthase_dom_sf"/>
</dbReference>
<dbReference type="InterPro" id="IPR002060">
    <property type="entry name" value="Squ/phyt_synthse"/>
</dbReference>
<dbReference type="Gene3D" id="1.10.600.10">
    <property type="entry name" value="Farnesyl Diphosphate Synthase"/>
    <property type="match status" value="1"/>
</dbReference>
<sequence>MSATTRLRLAKCIDVVRNHDSWHFLCTTLLRPEHRPRAFVYYALNAELEQVADKSKKAHFASLKYKWWVDAIDKVNNESRSVPNHPVVSSLPELVGGSRTCKFFLSKLVQSKLEKVEKPLRVVKTLETLEENMEGSYSSMYYLLLESSKVEDLDCLQAASHMGKGVGLSLLLKSIAHDAMNDKVYLPTDLCLKSKVDYGRVTGGYNSDELSDVVFQVASRAKTHLDEARRMHQTLPRDLRPFLLPCIPALRYLERLERAGFAPFTPDLHDNALSDLRLKVNLAWSNFAGKI</sequence>
<accession>A0A5B8MXD3</accession>
<protein>
    <recommendedName>
        <fullName evidence="3">Squalene/phytoene synthase</fullName>
    </recommendedName>
</protein>
<evidence type="ECO:0000313" key="1">
    <source>
        <dbReference type="EMBL" id="QDZ24355.1"/>
    </source>
</evidence>